<dbReference type="SMART" id="SM00413">
    <property type="entry name" value="ETS"/>
    <property type="match status" value="1"/>
</dbReference>
<dbReference type="PRINTS" id="PR00454">
    <property type="entry name" value="ETSDOMAIN"/>
</dbReference>
<dbReference type="AlphaFoldDB" id="A0AAN5DC69"/>
<evidence type="ECO:0000259" key="6">
    <source>
        <dbReference type="PROSITE" id="PS51433"/>
    </source>
</evidence>
<feature type="region of interest" description="Disordered" evidence="4">
    <location>
        <begin position="90"/>
        <end position="113"/>
    </location>
</feature>
<dbReference type="Gene3D" id="1.10.10.10">
    <property type="entry name" value="Winged helix-like DNA-binding domain superfamily/Winged helix DNA-binding domain"/>
    <property type="match status" value="1"/>
</dbReference>
<feature type="domain" description="PNT" evidence="6">
    <location>
        <begin position="131"/>
        <end position="213"/>
    </location>
</feature>
<reference evidence="8" key="1">
    <citation type="submission" date="2022-10" db="EMBL/GenBank/DDBJ databases">
        <title>Genome assembly of Pristionchus species.</title>
        <authorList>
            <person name="Yoshida K."/>
            <person name="Sommer R.J."/>
        </authorList>
    </citation>
    <scope>NUCLEOTIDE SEQUENCE [LARGE SCALE GENOMIC DNA]</scope>
    <source>
        <strain evidence="8">RS5460</strain>
    </source>
</reference>
<dbReference type="InterPro" id="IPR036390">
    <property type="entry name" value="WH_DNA-bd_sf"/>
</dbReference>
<dbReference type="SMART" id="SM00251">
    <property type="entry name" value="SAM_PNT"/>
    <property type="match status" value="1"/>
</dbReference>
<accession>A0AAN5DC69</accession>
<dbReference type="PROSITE" id="PS00346">
    <property type="entry name" value="ETS_DOMAIN_2"/>
    <property type="match status" value="1"/>
</dbReference>
<name>A0AAN5DC69_9BILA</name>
<dbReference type="PANTHER" id="PTHR11849:SF182">
    <property type="entry name" value="SAM POINTED DOMAIN-CONTAINING ETS TRANSCRIPTION FACTOR"/>
    <property type="match status" value="1"/>
</dbReference>
<dbReference type="InterPro" id="IPR003118">
    <property type="entry name" value="Pointed_dom"/>
</dbReference>
<evidence type="ECO:0000256" key="3">
    <source>
        <dbReference type="RuleBase" id="RU004019"/>
    </source>
</evidence>
<dbReference type="Gene3D" id="1.10.150.50">
    <property type="entry name" value="Transcription Factor, Ets-1"/>
    <property type="match status" value="1"/>
</dbReference>
<dbReference type="GO" id="GO:0043565">
    <property type="term" value="F:sequence-specific DNA binding"/>
    <property type="evidence" value="ECO:0007669"/>
    <property type="project" value="InterPro"/>
</dbReference>
<feature type="non-terminal residue" evidence="7">
    <location>
        <position position="1"/>
    </location>
</feature>
<comment type="caution">
    <text evidence="7">The sequence shown here is derived from an EMBL/GenBank/DDBJ whole genome shotgun (WGS) entry which is preliminary data.</text>
</comment>
<dbReference type="FunFam" id="1.10.10.10:FF:000996">
    <property type="entry name" value="Predicted protein"/>
    <property type="match status" value="1"/>
</dbReference>
<dbReference type="SUPFAM" id="SSF46785">
    <property type="entry name" value="Winged helix' DNA-binding domain"/>
    <property type="match status" value="1"/>
</dbReference>
<feature type="domain" description="ETS" evidence="5">
    <location>
        <begin position="365"/>
        <end position="448"/>
    </location>
</feature>
<comment type="subcellular location">
    <subcellularLocation>
        <location evidence="3">Nucleus</location>
    </subcellularLocation>
</comment>
<proteinExistence type="inferred from homology"/>
<dbReference type="GO" id="GO:0000981">
    <property type="term" value="F:DNA-binding transcription factor activity, RNA polymerase II-specific"/>
    <property type="evidence" value="ECO:0007669"/>
    <property type="project" value="TreeGrafter"/>
</dbReference>
<dbReference type="EMBL" id="BTRK01000006">
    <property type="protein sequence ID" value="GMR60816.1"/>
    <property type="molecule type" value="Genomic_DNA"/>
</dbReference>
<keyword evidence="3" id="KW-0539">Nucleus</keyword>
<evidence type="ECO:0000259" key="5">
    <source>
        <dbReference type="PROSITE" id="PS50061"/>
    </source>
</evidence>
<dbReference type="InterPro" id="IPR036388">
    <property type="entry name" value="WH-like_DNA-bd_sf"/>
</dbReference>
<protein>
    <recommendedName>
        <fullName evidence="9">Ets-4</fullName>
    </recommendedName>
</protein>
<feature type="compositionally biased region" description="Polar residues" evidence="4">
    <location>
        <begin position="12"/>
        <end position="24"/>
    </location>
</feature>
<evidence type="ECO:0000313" key="8">
    <source>
        <dbReference type="Proteomes" id="UP001328107"/>
    </source>
</evidence>
<evidence type="ECO:0008006" key="9">
    <source>
        <dbReference type="Google" id="ProtNLM"/>
    </source>
</evidence>
<sequence length="453" mass="51805">LTCSIDDHLQSNSWNCGDLSPSQLSDDDEFDSFPTSYPSFTESPADSARDTSFEESSGNPSDVADENEFQKPSTVEDSFAFAHQTTTTTPGVTNSFVFNPEYPRNESLSQNDESRLEMEQKREVWELIQRQNMQDYTTVCASLHLPLNIASWSSEQSARWLLHRVEQRQLPPPSSLCISGDTLTKMTLADFDLILPMGGNLIHEDVQLWKAAFDTYSTSHGQPMQSGCLTAADNGMIIKQEWNDINNYCSHQRMGGDQHQQMMYNQQMHGYYQQHQQHHQNAAVQHVMVQQQQMMAAGPPQPLPQPPQFFNNFAVANNVPTDSESDGDEMEDDDAASVLAAPPSYMPDMMQSLPRQPYHRTGGNVHLWIFIRELLECPDHYGGCVRWVDRNAGTFKIENSQHLAQYWGIRKNRSAMNYDKLSRSLRQYYKKGIIQKPEKKQRLVYRFLPPYNL</sequence>
<dbReference type="SUPFAM" id="SSF47769">
    <property type="entry name" value="SAM/Pointed domain"/>
    <property type="match status" value="1"/>
</dbReference>
<dbReference type="InterPro" id="IPR000418">
    <property type="entry name" value="Ets_dom"/>
</dbReference>
<gene>
    <name evidence="7" type="ORF">PMAYCL1PPCAC_31011</name>
</gene>
<dbReference type="Proteomes" id="UP001328107">
    <property type="component" value="Unassembled WGS sequence"/>
</dbReference>
<dbReference type="GO" id="GO:0030154">
    <property type="term" value="P:cell differentiation"/>
    <property type="evidence" value="ECO:0007669"/>
    <property type="project" value="TreeGrafter"/>
</dbReference>
<dbReference type="Pfam" id="PF02198">
    <property type="entry name" value="SAM_PNT"/>
    <property type="match status" value="1"/>
</dbReference>
<dbReference type="GO" id="GO:0005634">
    <property type="term" value="C:nucleus"/>
    <property type="evidence" value="ECO:0007669"/>
    <property type="project" value="UniProtKB-SubCell"/>
</dbReference>
<feature type="region of interest" description="Disordered" evidence="4">
    <location>
        <begin position="12"/>
        <end position="73"/>
    </location>
</feature>
<dbReference type="InterPro" id="IPR013761">
    <property type="entry name" value="SAM/pointed_sf"/>
</dbReference>
<evidence type="ECO:0000256" key="1">
    <source>
        <dbReference type="ARBA" id="ARBA00005562"/>
    </source>
</evidence>
<keyword evidence="2 3" id="KW-0238">DNA-binding</keyword>
<dbReference type="Pfam" id="PF00178">
    <property type="entry name" value="Ets"/>
    <property type="match status" value="1"/>
</dbReference>
<keyword evidence="8" id="KW-1185">Reference proteome</keyword>
<dbReference type="PROSITE" id="PS50061">
    <property type="entry name" value="ETS_DOMAIN_3"/>
    <property type="match status" value="1"/>
</dbReference>
<evidence type="ECO:0000256" key="4">
    <source>
        <dbReference type="SAM" id="MobiDB-lite"/>
    </source>
</evidence>
<evidence type="ECO:0000313" key="7">
    <source>
        <dbReference type="EMBL" id="GMR60816.1"/>
    </source>
</evidence>
<feature type="compositionally biased region" description="Polar residues" evidence="4">
    <location>
        <begin position="33"/>
        <end position="44"/>
    </location>
</feature>
<dbReference type="PROSITE" id="PS51433">
    <property type="entry name" value="PNT"/>
    <property type="match status" value="1"/>
</dbReference>
<dbReference type="InterPro" id="IPR046328">
    <property type="entry name" value="ETS_fam"/>
</dbReference>
<comment type="similarity">
    <text evidence="1 3">Belongs to the ETS family.</text>
</comment>
<dbReference type="PANTHER" id="PTHR11849">
    <property type="entry name" value="ETS"/>
    <property type="match status" value="1"/>
</dbReference>
<evidence type="ECO:0000256" key="2">
    <source>
        <dbReference type="ARBA" id="ARBA00023125"/>
    </source>
</evidence>
<organism evidence="7 8">
    <name type="scientific">Pristionchus mayeri</name>
    <dbReference type="NCBI Taxonomy" id="1317129"/>
    <lineage>
        <taxon>Eukaryota</taxon>
        <taxon>Metazoa</taxon>
        <taxon>Ecdysozoa</taxon>
        <taxon>Nematoda</taxon>
        <taxon>Chromadorea</taxon>
        <taxon>Rhabditida</taxon>
        <taxon>Rhabditina</taxon>
        <taxon>Diplogasteromorpha</taxon>
        <taxon>Diplogasteroidea</taxon>
        <taxon>Neodiplogasteridae</taxon>
        <taxon>Pristionchus</taxon>
    </lineage>
</organism>